<proteinExistence type="predicted"/>
<protein>
    <submittedName>
        <fullName evidence="1">Uncharacterized protein</fullName>
    </submittedName>
</protein>
<gene>
    <name evidence="1" type="ORF">KY290_038274</name>
</gene>
<reference evidence="1 2" key="1">
    <citation type="journal article" date="2021" name="bioRxiv">
        <title>Chromosome-scale and haplotype-resolved genome assembly of a tetraploid potato cultivar.</title>
        <authorList>
            <person name="Sun H."/>
            <person name="Jiao W.-B."/>
            <person name="Krause K."/>
            <person name="Campoy J.A."/>
            <person name="Goel M."/>
            <person name="Folz-Donahue K."/>
            <person name="Kukat C."/>
            <person name="Huettel B."/>
            <person name="Schneeberger K."/>
        </authorList>
    </citation>
    <scope>NUCLEOTIDE SEQUENCE [LARGE SCALE GENOMIC DNA]</scope>
    <source>
        <strain evidence="1">SolTubOtavaFocal</strain>
        <tissue evidence="1">Leaves</tissue>
    </source>
</reference>
<keyword evidence="2" id="KW-1185">Reference proteome</keyword>
<dbReference type="EMBL" id="JAIVGD010000028">
    <property type="protein sequence ID" value="KAH0739569.1"/>
    <property type="molecule type" value="Genomic_DNA"/>
</dbReference>
<dbReference type="Proteomes" id="UP000826656">
    <property type="component" value="Unassembled WGS sequence"/>
</dbReference>
<accession>A0ABQ7TXZ8</accession>
<evidence type="ECO:0000313" key="2">
    <source>
        <dbReference type="Proteomes" id="UP000826656"/>
    </source>
</evidence>
<organism evidence="1 2">
    <name type="scientific">Solanum tuberosum</name>
    <name type="common">Potato</name>
    <dbReference type="NCBI Taxonomy" id="4113"/>
    <lineage>
        <taxon>Eukaryota</taxon>
        <taxon>Viridiplantae</taxon>
        <taxon>Streptophyta</taxon>
        <taxon>Embryophyta</taxon>
        <taxon>Tracheophyta</taxon>
        <taxon>Spermatophyta</taxon>
        <taxon>Magnoliopsida</taxon>
        <taxon>eudicotyledons</taxon>
        <taxon>Gunneridae</taxon>
        <taxon>Pentapetalae</taxon>
        <taxon>asterids</taxon>
        <taxon>lamiids</taxon>
        <taxon>Solanales</taxon>
        <taxon>Solanaceae</taxon>
        <taxon>Solanoideae</taxon>
        <taxon>Solaneae</taxon>
        <taxon>Solanum</taxon>
    </lineage>
</organism>
<evidence type="ECO:0000313" key="1">
    <source>
        <dbReference type="EMBL" id="KAH0739569.1"/>
    </source>
</evidence>
<sequence length="97" mass="11379">MEEHELANSAGSNIVKTKVRGPIRCTKIINLQEGEKLDVEFDKDFQAIDEKTPSRVDAFMESRKRKKGKQVDAFQQDVIDQFDQFKKTARKRRNFFK</sequence>
<comment type="caution">
    <text evidence="1">The sequence shown here is derived from an EMBL/GenBank/DDBJ whole genome shotgun (WGS) entry which is preliminary data.</text>
</comment>
<name>A0ABQ7TXZ8_SOLTU</name>